<gene>
    <name evidence="2" type="ORF">GCM10009613_65680</name>
</gene>
<comment type="caution">
    <text evidence="2">The sequence shown here is derived from an EMBL/GenBank/DDBJ whole genome shotgun (WGS) entry which is preliminary data.</text>
</comment>
<accession>A0ABN1YCE3</accession>
<protein>
    <recommendedName>
        <fullName evidence="4">Lipocalin-like domain-containing protein</fullName>
    </recommendedName>
</protein>
<organism evidence="2 3">
    <name type="scientific">Pseudonocardia kongjuensis</name>
    <dbReference type="NCBI Taxonomy" id="102227"/>
    <lineage>
        <taxon>Bacteria</taxon>
        <taxon>Bacillati</taxon>
        <taxon>Actinomycetota</taxon>
        <taxon>Actinomycetes</taxon>
        <taxon>Pseudonocardiales</taxon>
        <taxon>Pseudonocardiaceae</taxon>
        <taxon>Pseudonocardia</taxon>
    </lineage>
</organism>
<proteinExistence type="predicted"/>
<sequence>MATSGPYRLRSKAAVVLTTTAVLALAGCGSDPAEELTGRWTGTCTDSPASGHYGKPFTIEFKDGSRYTTLQYRQSRPDEGAFWVGDDNSLTLTDSDGDVLAGTFELTENRLSLNSIADPGNARSRPSWCTLTRG</sequence>
<evidence type="ECO:0000313" key="3">
    <source>
        <dbReference type="Proteomes" id="UP001501414"/>
    </source>
</evidence>
<evidence type="ECO:0008006" key="4">
    <source>
        <dbReference type="Google" id="ProtNLM"/>
    </source>
</evidence>
<evidence type="ECO:0000256" key="1">
    <source>
        <dbReference type="SAM" id="SignalP"/>
    </source>
</evidence>
<name>A0ABN1YCE3_9PSEU</name>
<dbReference type="Proteomes" id="UP001501414">
    <property type="component" value="Unassembled WGS sequence"/>
</dbReference>
<reference evidence="2 3" key="1">
    <citation type="journal article" date="2019" name="Int. J. Syst. Evol. Microbiol.">
        <title>The Global Catalogue of Microorganisms (GCM) 10K type strain sequencing project: providing services to taxonomists for standard genome sequencing and annotation.</title>
        <authorList>
            <consortium name="The Broad Institute Genomics Platform"/>
            <consortium name="The Broad Institute Genome Sequencing Center for Infectious Disease"/>
            <person name="Wu L."/>
            <person name="Ma J."/>
        </authorList>
    </citation>
    <scope>NUCLEOTIDE SEQUENCE [LARGE SCALE GENOMIC DNA]</scope>
    <source>
        <strain evidence="2 3">JCM 11896</strain>
    </source>
</reference>
<keyword evidence="3" id="KW-1185">Reference proteome</keyword>
<keyword evidence="1" id="KW-0732">Signal</keyword>
<evidence type="ECO:0000313" key="2">
    <source>
        <dbReference type="EMBL" id="GAA1403906.1"/>
    </source>
</evidence>
<dbReference type="EMBL" id="BAAAJK010000066">
    <property type="protein sequence ID" value="GAA1403906.1"/>
    <property type="molecule type" value="Genomic_DNA"/>
</dbReference>
<feature type="signal peptide" evidence="1">
    <location>
        <begin position="1"/>
        <end position="26"/>
    </location>
</feature>
<feature type="chain" id="PRO_5046373120" description="Lipocalin-like domain-containing protein" evidence="1">
    <location>
        <begin position="27"/>
        <end position="134"/>
    </location>
</feature>